<dbReference type="EMBL" id="LR798269">
    <property type="protein sequence ID" value="CAB5219275.1"/>
    <property type="molecule type" value="Genomic_DNA"/>
</dbReference>
<reference evidence="1" key="1">
    <citation type="submission" date="2020-05" db="EMBL/GenBank/DDBJ databases">
        <authorList>
            <person name="Chiriac C."/>
            <person name="Salcher M."/>
            <person name="Ghai R."/>
            <person name="Kavagutti S V."/>
        </authorList>
    </citation>
    <scope>NUCLEOTIDE SEQUENCE</scope>
</reference>
<accession>A0A6J5TBX7</accession>
<organism evidence="1">
    <name type="scientific">uncultured Caudovirales phage</name>
    <dbReference type="NCBI Taxonomy" id="2100421"/>
    <lineage>
        <taxon>Viruses</taxon>
        <taxon>Duplodnaviria</taxon>
        <taxon>Heunggongvirae</taxon>
        <taxon>Uroviricota</taxon>
        <taxon>Caudoviricetes</taxon>
        <taxon>Peduoviridae</taxon>
        <taxon>Maltschvirus</taxon>
        <taxon>Maltschvirus maltsch</taxon>
    </lineage>
</organism>
<sequence length="179" mass="18873">MANNVKKVIVANKDLPAIQPTGDYAIRFRIVSKDGTKVSAWSVPQTIVVPVSKTILDVSKGSITSDNVGINIGWNANDLATKTSFDVYLAWTYPDGSDIVYTHANTVNANTYYAIIPSNDSGKAINVNVIVQQETPQKTDLTTSATNPAANPILIFAGTGSTTASILGLPTSFDGGVVV</sequence>
<evidence type="ECO:0000313" key="1">
    <source>
        <dbReference type="EMBL" id="CAB5219275.1"/>
    </source>
</evidence>
<name>A0A6J5TBX7_9CAUD</name>
<proteinExistence type="predicted"/>
<protein>
    <submittedName>
        <fullName evidence="1">Uncharacterized protein</fullName>
    </submittedName>
</protein>
<gene>
    <name evidence="1" type="ORF">UFOVP222_48</name>
</gene>